<feature type="coiled-coil region" evidence="14">
    <location>
        <begin position="84"/>
        <end position="158"/>
    </location>
</feature>
<evidence type="ECO:0000256" key="3">
    <source>
        <dbReference type="ARBA" id="ARBA00022547"/>
    </source>
</evidence>
<dbReference type="GO" id="GO:0045259">
    <property type="term" value="C:proton-transporting ATP synthase complex"/>
    <property type="evidence" value="ECO:0007669"/>
    <property type="project" value="UniProtKB-KW"/>
</dbReference>
<evidence type="ECO:0000256" key="5">
    <source>
        <dbReference type="ARBA" id="ARBA00022781"/>
    </source>
</evidence>
<dbReference type="OrthoDB" id="400556at2"/>
<dbReference type="GO" id="GO:0016787">
    <property type="term" value="F:hydrolase activity"/>
    <property type="evidence" value="ECO:0007669"/>
    <property type="project" value="UniProtKB-KW"/>
</dbReference>
<reference evidence="15 16" key="1">
    <citation type="submission" date="2019-01" db="EMBL/GenBank/DDBJ databases">
        <authorList>
            <consortium name="Pathogen Informatics"/>
        </authorList>
    </citation>
    <scope>NUCLEOTIDE SEQUENCE [LARGE SCALE GENOMIC DNA]</scope>
    <source>
        <strain evidence="15 16">NCTC10181</strain>
    </source>
</reference>
<comment type="function">
    <text evidence="10 12">F(1)F(0) ATP synthase produces ATP from ADP in the presence of a proton or sodium gradient. F-type ATPases consist of two structural domains, F(1) containing the extramembraneous catalytic core and F(0) containing the membrane proton channel, linked together by a central stalk and a peripheral stalk. During catalysis, ATP synthesis in the catalytic domain of F(1) is coupled via a rotary mechanism of the central stalk subunits to proton translocation.</text>
</comment>
<evidence type="ECO:0000256" key="14">
    <source>
        <dbReference type="SAM" id="Coils"/>
    </source>
</evidence>
<comment type="subunit">
    <text evidence="12">F-type ATPases have 2 components, F(1) - the catalytic core - and F(0) - the membrane proton channel. F(1) has five subunits: alpha(3), beta(3), gamma(1), delta(1), epsilon(1). F(0) has three main subunits: a(1), b(2) and c(10-14). The alpha and beta chains form an alternating ring which encloses part of the gamma chain. F(1) is attached to F(0) by a central stalk formed by the gamma and epsilon chains, while a peripheral stalk is formed by the delta and b chains.</text>
</comment>
<dbReference type="KEGG" id="mcit:NCTC10181_00272"/>
<keyword evidence="2 12" id="KW-0813">Transport</keyword>
<dbReference type="InterPro" id="IPR050059">
    <property type="entry name" value="ATP_synthase_B_chain"/>
</dbReference>
<keyword evidence="9 12" id="KW-0066">ATP synthesis</keyword>
<evidence type="ECO:0000256" key="6">
    <source>
        <dbReference type="ARBA" id="ARBA00022989"/>
    </source>
</evidence>
<evidence type="ECO:0000256" key="10">
    <source>
        <dbReference type="ARBA" id="ARBA00025198"/>
    </source>
</evidence>
<dbReference type="GO" id="GO:0046933">
    <property type="term" value="F:proton-transporting ATP synthase activity, rotational mechanism"/>
    <property type="evidence" value="ECO:0007669"/>
    <property type="project" value="UniProtKB-UniRule"/>
</dbReference>
<comment type="function">
    <text evidence="12">Component of the F(0) channel, it forms part of the peripheral stalk, linking F(1) to F(0).</text>
</comment>
<dbReference type="InterPro" id="IPR002146">
    <property type="entry name" value="ATP_synth_b/b'su_bac/chlpt"/>
</dbReference>
<evidence type="ECO:0000256" key="4">
    <source>
        <dbReference type="ARBA" id="ARBA00022692"/>
    </source>
</evidence>
<dbReference type="GO" id="GO:0046961">
    <property type="term" value="F:proton-transporting ATPase activity, rotational mechanism"/>
    <property type="evidence" value="ECO:0007669"/>
    <property type="project" value="TreeGrafter"/>
</dbReference>
<organism evidence="15 16">
    <name type="scientific">Mycoplasmopsis citelli</name>
    <dbReference type="NCBI Taxonomy" id="171281"/>
    <lineage>
        <taxon>Bacteria</taxon>
        <taxon>Bacillati</taxon>
        <taxon>Mycoplasmatota</taxon>
        <taxon>Mycoplasmoidales</taxon>
        <taxon>Metamycoplasmataceae</taxon>
        <taxon>Mycoplasmopsis</taxon>
    </lineage>
</organism>
<dbReference type="AlphaFoldDB" id="A0A449B1I8"/>
<name>A0A449B1I8_9BACT</name>
<comment type="subcellular location">
    <subcellularLocation>
        <location evidence="12">Cell membrane</location>
        <topology evidence="12">Single-pass membrane protein</topology>
    </subcellularLocation>
    <subcellularLocation>
        <location evidence="11">Endomembrane system</location>
        <topology evidence="11">Single-pass membrane protein</topology>
    </subcellularLocation>
</comment>
<dbReference type="Proteomes" id="UP000290985">
    <property type="component" value="Chromosome"/>
</dbReference>
<dbReference type="EMBL" id="LR215036">
    <property type="protein sequence ID" value="VEU74433.1"/>
    <property type="molecule type" value="Genomic_DNA"/>
</dbReference>
<evidence type="ECO:0000256" key="2">
    <source>
        <dbReference type="ARBA" id="ARBA00022448"/>
    </source>
</evidence>
<dbReference type="GO" id="GO:0005886">
    <property type="term" value="C:plasma membrane"/>
    <property type="evidence" value="ECO:0007669"/>
    <property type="project" value="UniProtKB-SubCell"/>
</dbReference>
<evidence type="ECO:0000256" key="7">
    <source>
        <dbReference type="ARBA" id="ARBA00023065"/>
    </source>
</evidence>
<evidence type="ECO:0000256" key="1">
    <source>
        <dbReference type="ARBA" id="ARBA00005513"/>
    </source>
</evidence>
<dbReference type="PANTHER" id="PTHR33445">
    <property type="entry name" value="ATP SYNTHASE SUBUNIT B', CHLOROPLASTIC"/>
    <property type="match status" value="1"/>
</dbReference>
<evidence type="ECO:0000256" key="11">
    <source>
        <dbReference type="ARBA" id="ARBA00037847"/>
    </source>
</evidence>
<keyword evidence="12" id="KW-1003">Cell membrane</keyword>
<gene>
    <name evidence="12 15" type="primary">atpF</name>
    <name evidence="15" type="ORF">NCTC10181_00272</name>
</gene>
<proteinExistence type="inferred from homology"/>
<keyword evidence="7 12" id="KW-0406">Ion transport</keyword>
<keyword evidence="14" id="KW-0175">Coiled coil</keyword>
<dbReference type="CDD" id="cd06503">
    <property type="entry name" value="ATP-synt_Fo_b"/>
    <property type="match status" value="1"/>
</dbReference>
<evidence type="ECO:0000313" key="16">
    <source>
        <dbReference type="Proteomes" id="UP000290985"/>
    </source>
</evidence>
<dbReference type="HAMAP" id="MF_01398">
    <property type="entry name" value="ATP_synth_b_bprime"/>
    <property type="match status" value="1"/>
</dbReference>
<comment type="similarity">
    <text evidence="1 12 13">Belongs to the ATPase B chain family.</text>
</comment>
<keyword evidence="8 12" id="KW-0472">Membrane</keyword>
<dbReference type="PANTHER" id="PTHR33445:SF2">
    <property type="entry name" value="ATP SYNTHASE SUBUNIT B', CHLOROPLASTIC"/>
    <property type="match status" value="1"/>
</dbReference>
<evidence type="ECO:0000256" key="12">
    <source>
        <dbReference type="HAMAP-Rule" id="MF_01398"/>
    </source>
</evidence>
<dbReference type="Pfam" id="PF00430">
    <property type="entry name" value="ATP-synt_B"/>
    <property type="match status" value="1"/>
</dbReference>
<keyword evidence="4 12" id="KW-0812">Transmembrane</keyword>
<keyword evidence="15" id="KW-0378">Hydrolase</keyword>
<evidence type="ECO:0000256" key="9">
    <source>
        <dbReference type="ARBA" id="ARBA00023310"/>
    </source>
</evidence>
<keyword evidence="5 12" id="KW-0375">Hydrogen ion transport</keyword>
<dbReference type="RefSeq" id="WP_129725265.1">
    <property type="nucleotide sequence ID" value="NZ_CP101807.1"/>
</dbReference>
<protein>
    <recommendedName>
        <fullName evidence="12">ATP synthase subunit b</fullName>
    </recommendedName>
    <alternativeName>
        <fullName evidence="12">ATP synthase F(0) sector subunit b</fullName>
    </alternativeName>
    <alternativeName>
        <fullName evidence="12">ATPase subunit I</fullName>
    </alternativeName>
    <alternativeName>
        <fullName evidence="12">F-type ATPase subunit b</fullName>
        <shortName evidence="12">F-ATPase subunit b</shortName>
    </alternativeName>
</protein>
<evidence type="ECO:0000256" key="13">
    <source>
        <dbReference type="RuleBase" id="RU003848"/>
    </source>
</evidence>
<dbReference type="GO" id="GO:0012505">
    <property type="term" value="C:endomembrane system"/>
    <property type="evidence" value="ECO:0007669"/>
    <property type="project" value="UniProtKB-SubCell"/>
</dbReference>
<keyword evidence="6 12" id="KW-1133">Transmembrane helix</keyword>
<accession>A0A449B1I8</accession>
<keyword evidence="16" id="KW-1185">Reference proteome</keyword>
<sequence length="198" mass="22663">MVQNIIKLFAETTENNSAIDKPSSLQEGISDKFEAIFPSIPLMIATIIAFIAIGIITYVFLRKPLQQMLQKRKEFIQNNIDQSIKFKEEMIQKVNEANLNLENSNQQAEVIINRAKLKAEQLILAYVAKAKNDSKQLIEEAHLDINKQQKEFEQNSREIVAQTAKQLAEKILQREISQSTQEEIIDAFLAEDNLKGFE</sequence>
<feature type="transmembrane region" description="Helical" evidence="12">
    <location>
        <begin position="40"/>
        <end position="61"/>
    </location>
</feature>
<evidence type="ECO:0000256" key="8">
    <source>
        <dbReference type="ARBA" id="ARBA00023136"/>
    </source>
</evidence>
<keyword evidence="3 12" id="KW-0138">CF(0)</keyword>
<evidence type="ECO:0000313" key="15">
    <source>
        <dbReference type="EMBL" id="VEU74433.1"/>
    </source>
</evidence>